<sequence>MGSTTAGARRLARGNDGWAFPDLVVETWGELACFTRPELKSERVSYPLMTPSAADGLLQAVFWKPEFRYVIRRIEVLSPVRWARVRRNEVASVPNASTVAAFQKDRRRRYDVEADRDQRGTTALRDIRYRIHAQIAVSAKARAGGNGFPPASEEKYREQLRRRVERGACFSQPFFGCREFTASFGPATDRPCQTGWNDELGVMLHSIAYTPQGERYRWFRASVNEGVLIVPEEPLPDGAVAVAATSWRADAGSGPDGE</sequence>
<comment type="caution">
    <text evidence="3">The sequence shown here is derived from an EMBL/GenBank/DDBJ whole genome shotgun (WGS) entry which is preliminary data.</text>
</comment>
<keyword evidence="4" id="KW-1185">Reference proteome</keyword>
<organism evidence="3 4">
    <name type="scientific">Streptomyces johnsoniae</name>
    <dbReference type="NCBI Taxonomy" id="3075532"/>
    <lineage>
        <taxon>Bacteria</taxon>
        <taxon>Bacillati</taxon>
        <taxon>Actinomycetota</taxon>
        <taxon>Actinomycetes</taxon>
        <taxon>Kitasatosporales</taxon>
        <taxon>Streptomycetaceae</taxon>
        <taxon>Streptomyces</taxon>
    </lineage>
</organism>
<dbReference type="PIRSF" id="PIRSF029950">
    <property type="entry name" value="Cas_CT1134"/>
    <property type="match status" value="1"/>
</dbReference>
<gene>
    <name evidence="3" type="primary">cas5c</name>
    <name evidence="3" type="ORF">RM779_17115</name>
</gene>
<keyword evidence="1 2" id="KW-0051">Antiviral defense</keyword>
<keyword evidence="2" id="KW-0694">RNA-binding</keyword>
<dbReference type="InterPro" id="IPR010155">
    <property type="entry name" value="CRISPR-assoc_prot_Cas5d"/>
</dbReference>
<evidence type="ECO:0000313" key="3">
    <source>
        <dbReference type="EMBL" id="MDT0444302.1"/>
    </source>
</evidence>
<evidence type="ECO:0000256" key="1">
    <source>
        <dbReference type="ARBA" id="ARBA00023118"/>
    </source>
</evidence>
<dbReference type="EMBL" id="JAVREV010000008">
    <property type="protein sequence ID" value="MDT0444302.1"/>
    <property type="molecule type" value="Genomic_DNA"/>
</dbReference>
<keyword evidence="2" id="KW-0540">Nuclease</keyword>
<dbReference type="NCBIfam" id="TIGR01876">
    <property type="entry name" value="cas_Cas5d"/>
    <property type="match status" value="1"/>
</dbReference>
<keyword evidence="2" id="KW-0378">Hydrolase</keyword>
<comment type="similarity">
    <text evidence="2">Belongs to the CRISPR-associated protein Cas5 family. Subtype I-C/Dvulg subfamily.</text>
</comment>
<dbReference type="Proteomes" id="UP001183615">
    <property type="component" value="Unassembled WGS sequence"/>
</dbReference>
<evidence type="ECO:0000256" key="2">
    <source>
        <dbReference type="PIRNR" id="PIRNR029950"/>
    </source>
</evidence>
<dbReference type="EC" id="3.1.-.-" evidence="2"/>
<comment type="function">
    <text evidence="2">CRISPR (clustered regularly interspaced short palindromic repeat) is an adaptive immune system that provides protection against mobile genetic elements (viruses, transposable elements and conjugative plasmids). CRISPR clusters contain spacers, sequences complementary to antecedent mobile elements, and target invading nucleic acids. CRISPR clusters are transcribed and processed into CRISPR RNA (crRNA).</text>
</comment>
<proteinExistence type="inferred from homology"/>
<reference evidence="4" key="1">
    <citation type="submission" date="2023-07" db="EMBL/GenBank/DDBJ databases">
        <title>30 novel species of actinomycetes from the DSMZ collection.</title>
        <authorList>
            <person name="Nouioui I."/>
        </authorList>
    </citation>
    <scope>NUCLEOTIDE SEQUENCE [LARGE SCALE GENOMIC DNA]</scope>
    <source>
        <strain evidence="4">DSM 41886</strain>
    </source>
</reference>
<dbReference type="InterPro" id="IPR021124">
    <property type="entry name" value="CRISPR-assoc_prot_Cas5"/>
</dbReference>
<accession>A0ABU2S5P8</accession>
<dbReference type="InterPro" id="IPR013422">
    <property type="entry name" value="CRISPR-assoc_prot_Cas5_N"/>
</dbReference>
<keyword evidence="2" id="KW-0255">Endonuclease</keyword>
<dbReference type="Gene3D" id="3.30.70.2660">
    <property type="match status" value="1"/>
</dbReference>
<dbReference type="Pfam" id="PF09704">
    <property type="entry name" value="Cas_Cas5d"/>
    <property type="match status" value="1"/>
</dbReference>
<dbReference type="NCBIfam" id="TIGR02593">
    <property type="entry name" value="CRISPR_cas5"/>
    <property type="match status" value="1"/>
</dbReference>
<name>A0ABU2S5P8_9ACTN</name>
<protein>
    <recommendedName>
        <fullName evidence="2">pre-crRNA processing endonuclease</fullName>
        <ecNumber evidence="2">3.1.-.-</ecNumber>
    </recommendedName>
</protein>
<evidence type="ECO:0000313" key="4">
    <source>
        <dbReference type="Proteomes" id="UP001183615"/>
    </source>
</evidence>